<reference evidence="12 13" key="1">
    <citation type="submission" date="2019-12" db="EMBL/GenBank/DDBJ databases">
        <title>Comparative genomics gives insights into the taxonomy of the Azoarcus-Aromatoleum group and reveals separate origins of nif in the plant-associated Azoarcus and non-plant-associated Aromatoleum sub-groups.</title>
        <authorList>
            <person name="Lafos M."/>
            <person name="Maluk M."/>
            <person name="Batista M."/>
            <person name="Junghare M."/>
            <person name="Carmona M."/>
            <person name="Faoro H."/>
            <person name="Cruz L.M."/>
            <person name="Battistoni F."/>
            <person name="De Souza E."/>
            <person name="Pedrosa F."/>
            <person name="Chen W.-M."/>
            <person name="Poole P.S."/>
            <person name="Dixon R.A."/>
            <person name="James E.K."/>
        </authorList>
    </citation>
    <scope>NUCLEOTIDE SEQUENCE [LARGE SCALE GENOMIC DNA]</scope>
    <source>
        <strain evidence="12 13">22Lin</strain>
    </source>
</reference>
<dbReference type="InterPro" id="IPR002034">
    <property type="entry name" value="AIPM/Hcit_synth_CS"/>
</dbReference>
<evidence type="ECO:0000256" key="6">
    <source>
        <dbReference type="ARBA" id="ARBA00022605"/>
    </source>
</evidence>
<dbReference type="InterPro" id="IPR000891">
    <property type="entry name" value="PYR_CT"/>
</dbReference>
<evidence type="ECO:0000256" key="5">
    <source>
        <dbReference type="ARBA" id="ARBA00022430"/>
    </source>
</evidence>
<dbReference type="PANTHER" id="PTHR46911">
    <property type="match status" value="1"/>
</dbReference>
<evidence type="ECO:0000256" key="2">
    <source>
        <dbReference type="ARBA" id="ARBA00004689"/>
    </source>
</evidence>
<dbReference type="SUPFAM" id="SSF51569">
    <property type="entry name" value="Aldolase"/>
    <property type="match status" value="1"/>
</dbReference>
<gene>
    <name evidence="10 12" type="primary">leuA</name>
    <name evidence="12" type="ORF">GPA25_22210</name>
</gene>
<keyword evidence="9 10" id="KW-0100">Branched-chain amino acid biosynthesis</keyword>
<keyword evidence="6 10" id="KW-0028">Amino-acid biosynthesis</keyword>
<feature type="domain" description="Pyruvate carboxyltransferase" evidence="11">
    <location>
        <begin position="32"/>
        <end position="306"/>
    </location>
</feature>
<evidence type="ECO:0000256" key="8">
    <source>
        <dbReference type="ARBA" id="ARBA00022723"/>
    </source>
</evidence>
<dbReference type="SUPFAM" id="SSF89000">
    <property type="entry name" value="post-HMGL domain-like"/>
    <property type="match status" value="1"/>
</dbReference>
<dbReference type="Pfam" id="PF08502">
    <property type="entry name" value="LeuA_dimer"/>
    <property type="match status" value="1"/>
</dbReference>
<keyword evidence="13" id="KW-1185">Reference proteome</keyword>
<feature type="binding site" evidence="10">
    <location>
        <position position="247"/>
    </location>
    <ligand>
        <name>Mg(2+)</name>
        <dbReference type="ChEBI" id="CHEBI:18420"/>
    </ligand>
</feature>
<dbReference type="EC" id="2.3.3.13" evidence="4 10"/>
<keyword evidence="10" id="KW-0963">Cytoplasm</keyword>
<dbReference type="PROSITE" id="PS50991">
    <property type="entry name" value="PYR_CT"/>
    <property type="match status" value="1"/>
</dbReference>
<dbReference type="InterPro" id="IPR013709">
    <property type="entry name" value="2-isopropylmalate_synth_dimer"/>
</dbReference>
<dbReference type="InterPro" id="IPR013785">
    <property type="entry name" value="Aldolase_TIM"/>
</dbReference>
<comment type="pathway">
    <text evidence="2 10">Amino-acid biosynthesis; L-leucine biosynthesis; L-leucine from 3-methyl-2-oxobutanoate: step 1/4.</text>
</comment>
<comment type="cofactor">
    <cofactor evidence="10">
        <name>Mg(2+)</name>
        <dbReference type="ChEBI" id="CHEBI:18420"/>
    </cofactor>
</comment>
<protein>
    <recommendedName>
        <fullName evidence="4 10">2-isopropylmalate synthase</fullName>
        <ecNumber evidence="4 10">2.3.3.13</ecNumber>
    </recommendedName>
    <alternativeName>
        <fullName evidence="10">Alpha-IPM synthase</fullName>
    </alternativeName>
    <alternativeName>
        <fullName evidence="10">Alpha-isopropylmalate synthase</fullName>
    </alternativeName>
</protein>
<evidence type="ECO:0000259" key="11">
    <source>
        <dbReference type="PROSITE" id="PS50991"/>
    </source>
</evidence>
<sequence length="572" mass="62487">MMLTNPSSKYRPFPPVNLPDRQWPSRVIDKPPVWMSTDLRDGNQSLFEPMDGEKKMRLFQTLCDVGFKEIEVAFPSASQIEFDFVRELIEGGHIPEDVTIEVLTQAREPLIRRTLESIRGAKRVIVHVYNATSEPFRDMVFSMSKTEIIELAVSTVKLIKELAAEQPETEIVLQYSPETFTATELDFALEVCNAVTEAWGATPDNKVILNLPATVEVATPNIHADQIEWMHRNVARRDSVVISVHPHNDRGTAVAAAELALMAGADRVEGCLFGNGERTGNVDIVTLALNLYTQGVNPGLDFSDINAVARTVEHCTQLPISPRHPYVGDLVFTAFSGSHQDAIKKGFAAAAHKALSGQTSPWNVPYLPIDPADVGRSYDSVIRVNSQSGKGGIAYLLEAEYGIVLPRRLQVEFAAVVQQHADTHKGEVTAADIWRLFSETYLTNDKSARYVEHHLFEHGDAQGIRLTLDVNGEAQTLVAEGNGPIDAAVRALHNLGIDLQVRSYEERSFGSSTQCGDARAYALIEVARPGAAGDCYGVGIDENIVTASIKAMVSALNRAGGAALATDRPHAA</sequence>
<comment type="similarity">
    <text evidence="3 10">Belongs to the alpha-IPM synthase/homocitrate synthase family. LeuA type 2 subfamily.</text>
</comment>
<dbReference type="HAMAP" id="MF_00572">
    <property type="entry name" value="LeuA_type2"/>
    <property type="match status" value="1"/>
</dbReference>
<dbReference type="CDD" id="cd07942">
    <property type="entry name" value="DRE_TIM_LeuA"/>
    <property type="match status" value="1"/>
</dbReference>
<comment type="catalytic activity">
    <reaction evidence="1 10">
        <text>3-methyl-2-oxobutanoate + acetyl-CoA + H2O = (2S)-2-isopropylmalate + CoA + H(+)</text>
        <dbReference type="Rhea" id="RHEA:21524"/>
        <dbReference type="ChEBI" id="CHEBI:1178"/>
        <dbReference type="ChEBI" id="CHEBI:11851"/>
        <dbReference type="ChEBI" id="CHEBI:15377"/>
        <dbReference type="ChEBI" id="CHEBI:15378"/>
        <dbReference type="ChEBI" id="CHEBI:57287"/>
        <dbReference type="ChEBI" id="CHEBI:57288"/>
        <dbReference type="EC" id="2.3.3.13"/>
    </reaction>
</comment>
<keyword evidence="12" id="KW-0012">Acyltransferase</keyword>
<dbReference type="NCBIfam" id="NF002991">
    <property type="entry name" value="PRK03739.1"/>
    <property type="match status" value="1"/>
</dbReference>
<accession>A0ABX1QJK8</accession>
<dbReference type="SMART" id="SM00917">
    <property type="entry name" value="LeuA_dimer"/>
    <property type="match status" value="1"/>
</dbReference>
<comment type="subunit">
    <text evidence="10">Homodimer.</text>
</comment>
<proteinExistence type="inferred from homology"/>
<dbReference type="Gene3D" id="3.20.20.70">
    <property type="entry name" value="Aldolase class I"/>
    <property type="match status" value="1"/>
</dbReference>
<evidence type="ECO:0000313" key="12">
    <source>
        <dbReference type="EMBL" id="NMG77470.1"/>
    </source>
</evidence>
<dbReference type="Pfam" id="PF22615">
    <property type="entry name" value="IPMS_D2"/>
    <property type="match status" value="1"/>
</dbReference>
<feature type="binding site" evidence="10">
    <location>
        <position position="245"/>
    </location>
    <ligand>
        <name>Mg(2+)</name>
        <dbReference type="ChEBI" id="CHEBI:18420"/>
    </ligand>
</feature>
<keyword evidence="5 10" id="KW-0432">Leucine biosynthesis</keyword>
<evidence type="ECO:0000256" key="7">
    <source>
        <dbReference type="ARBA" id="ARBA00022679"/>
    </source>
</evidence>
<evidence type="ECO:0000256" key="4">
    <source>
        <dbReference type="ARBA" id="ARBA00012973"/>
    </source>
</evidence>
<dbReference type="Proteomes" id="UP000648984">
    <property type="component" value="Unassembled WGS sequence"/>
</dbReference>
<name>A0ABX1QJK8_9RHOO</name>
<keyword evidence="8 10" id="KW-0479">Metal-binding</keyword>
<evidence type="ECO:0000256" key="3">
    <source>
        <dbReference type="ARBA" id="ARBA00009767"/>
    </source>
</evidence>
<evidence type="ECO:0000256" key="1">
    <source>
        <dbReference type="ARBA" id="ARBA00000064"/>
    </source>
</evidence>
<feature type="region of interest" description="Regulatory domain" evidence="10">
    <location>
        <begin position="444"/>
        <end position="572"/>
    </location>
</feature>
<dbReference type="PROSITE" id="PS00815">
    <property type="entry name" value="AIPM_HOMOCIT_SYNTH_1"/>
    <property type="match status" value="1"/>
</dbReference>
<dbReference type="NCBIfam" id="TIGR00970">
    <property type="entry name" value="leuA_yeast"/>
    <property type="match status" value="1"/>
</dbReference>
<evidence type="ECO:0000256" key="10">
    <source>
        <dbReference type="HAMAP-Rule" id="MF_00572"/>
    </source>
</evidence>
<dbReference type="EMBL" id="WTVQ01000066">
    <property type="protein sequence ID" value="NMG77470.1"/>
    <property type="molecule type" value="Genomic_DNA"/>
</dbReference>
<organism evidence="12 13">
    <name type="scientific">Aromatoleum diolicum</name>
    <dbReference type="NCBI Taxonomy" id="75796"/>
    <lineage>
        <taxon>Bacteria</taxon>
        <taxon>Pseudomonadati</taxon>
        <taxon>Pseudomonadota</taxon>
        <taxon>Betaproteobacteria</taxon>
        <taxon>Rhodocyclales</taxon>
        <taxon>Rhodocyclaceae</taxon>
        <taxon>Aromatoleum</taxon>
    </lineage>
</organism>
<dbReference type="InterPro" id="IPR039371">
    <property type="entry name" value="LeuA_N_DRE-TIM"/>
</dbReference>
<evidence type="ECO:0000256" key="9">
    <source>
        <dbReference type="ARBA" id="ARBA00023304"/>
    </source>
</evidence>
<keyword evidence="10" id="KW-0460">Magnesium</keyword>
<feature type="binding site" evidence="10">
    <location>
        <position position="41"/>
    </location>
    <ligand>
        <name>Mg(2+)</name>
        <dbReference type="ChEBI" id="CHEBI:18420"/>
    </ligand>
</feature>
<comment type="caution">
    <text evidence="12">The sequence shown here is derived from an EMBL/GenBank/DDBJ whole genome shotgun (WGS) entry which is preliminary data.</text>
</comment>
<comment type="subcellular location">
    <subcellularLocation>
        <location evidence="10">Cytoplasm</location>
    </subcellularLocation>
</comment>
<dbReference type="InterPro" id="IPR054692">
    <property type="entry name" value="LeuA-like_post-cat"/>
</dbReference>
<comment type="function">
    <text evidence="10">Catalyzes the condensation of the acetyl group of acetyl-CoA with 3-methyl-2-oxobutanoate (2-ketoisovalerate) to form 3-carboxy-3-hydroxy-4-methylpentanoate (2-isopropylmalate).</text>
</comment>
<dbReference type="InterPro" id="IPR036230">
    <property type="entry name" value="LeuA_allosteric_dom_sf"/>
</dbReference>
<dbReference type="InterPro" id="IPR005668">
    <property type="entry name" value="IPM_Synthase"/>
</dbReference>
<dbReference type="PROSITE" id="PS00816">
    <property type="entry name" value="AIPM_HOMOCIT_SYNTH_2"/>
    <property type="match status" value="1"/>
</dbReference>
<dbReference type="Gene3D" id="3.30.160.270">
    <property type="match status" value="1"/>
</dbReference>
<dbReference type="Pfam" id="PF00682">
    <property type="entry name" value="HMGL-like"/>
    <property type="match status" value="1"/>
</dbReference>
<keyword evidence="7 10" id="KW-0808">Transferase</keyword>
<dbReference type="GO" id="GO:0003852">
    <property type="term" value="F:2-isopropylmalate synthase activity"/>
    <property type="evidence" value="ECO:0007669"/>
    <property type="project" value="UniProtKB-EC"/>
</dbReference>
<dbReference type="PANTHER" id="PTHR46911:SF1">
    <property type="entry name" value="2-ISOPROPYLMALATE SYNTHASE"/>
    <property type="match status" value="1"/>
</dbReference>
<dbReference type="SUPFAM" id="SSF110921">
    <property type="entry name" value="2-isopropylmalate synthase LeuA, allosteric (dimerisation) domain"/>
    <property type="match status" value="1"/>
</dbReference>
<feature type="binding site" evidence="10">
    <location>
        <position position="281"/>
    </location>
    <ligand>
        <name>Mg(2+)</name>
        <dbReference type="ChEBI" id="CHEBI:18420"/>
    </ligand>
</feature>
<evidence type="ECO:0000313" key="13">
    <source>
        <dbReference type="Proteomes" id="UP000648984"/>
    </source>
</evidence>